<keyword evidence="5" id="KW-0505">Motor protein</keyword>
<dbReference type="AlphaFoldDB" id="M2NFT3"/>
<evidence type="ECO:0000313" key="9">
    <source>
        <dbReference type="Proteomes" id="UP000011761"/>
    </source>
</evidence>
<dbReference type="PANTHER" id="PTHR37739:SF16">
    <property type="entry name" value="KINESIN-LIKE PROTEIN"/>
    <property type="match status" value="1"/>
</dbReference>
<feature type="compositionally biased region" description="Polar residues" evidence="7">
    <location>
        <begin position="914"/>
        <end position="926"/>
    </location>
</feature>
<dbReference type="RefSeq" id="XP_007674769.1">
    <property type="nucleotide sequence ID" value="XM_007676579.1"/>
</dbReference>
<sequence length="955" mass="105160">MLGGASALINELDQVVNSRYPKELKTLFNVCVRCSDAEIAQSVLLRACQVDRLAVCLLEGLRQWPYVLHILARFAYQTPFRDALLRCDPNILHHLLVHATATNNVRSRHAAAAVAILSNAVPERYALPAECQVFFVRLVEAAAHEPTVHNMEPVYAVLKGTSSLLVALLPKHTLTLVESRLDDILRSAHNHGDRDAESHLLTLYCLAIMGTIMLAVDDQQALHSSFYETQDLLSGTPAGSAPWQAHGMRNFFSVSDKARRTVHLVVLQAMWACQTHQESAMDRLTVLRLANVILNFIPQDTKDAWCSNNGPIVQKLQQKALSCRSDNVLQTEAFGFICSLCKPVFLQTSCMESIRHTISSPDQLRGTTFSKGSALEHCLDAVMDGGTANLLVRNLVQILCSSNAITLVETGTTFSSILQWLSSLPTIMLSLVTIIDGPLRHTFQELACSVVSPHTLSGHAPDGLACASLWRSIRSQILHELSRLLLRCALSASETETIIQPQFGEMLLRIHAATASTEPCAHTVPSPSMCLPTCSVVEGVVAPNEEHTEWRQVLQSHLADGAQAQHDALSRLFAQACFDLEARCEDVERPLQDERRTRRELQHQYDHLQEAYNDLDAQSMSCKVQCEALEVEMAACSCQLAGANERVEELQQSVDHLGDSLRHARENAERTTINATSKKVASDLAHATVLAKCEADLEDTREACADAEGRLQKASVDVAHMQSRLENTEAERASLMDQLDRLQRGLEDKCAEVHALSAAADENTSQKISLEEKLHSANVALEREKEAHEDHVQQVKAHMRQNADAANAAHNEALDRMASQHGEEAADLQRRFADAEQQIKRLRRECKQKDEQITDADAMRSKLFAALGGPQHQASLPYRPRSTRVSGTQQSHLEGSPSMLVDSQSQAFDGRASFASNASSGKSRNGPTPKRAKPRKTIAVPSPAESRLSIATRAS</sequence>
<evidence type="ECO:0000256" key="5">
    <source>
        <dbReference type="ARBA" id="ARBA00023175"/>
    </source>
</evidence>
<dbReference type="HOGENOM" id="CLU_013358_0_0_1"/>
<accession>M2NFT3</accession>
<keyword evidence="3" id="KW-0067">ATP-binding</keyword>
<dbReference type="GO" id="GO:0005874">
    <property type="term" value="C:microtubule"/>
    <property type="evidence" value="ECO:0007669"/>
    <property type="project" value="UniProtKB-KW"/>
</dbReference>
<evidence type="ECO:0000256" key="1">
    <source>
        <dbReference type="ARBA" id="ARBA00022701"/>
    </source>
</evidence>
<dbReference type="eggNOG" id="ENOG502QYKI">
    <property type="taxonomic scope" value="Eukaryota"/>
</dbReference>
<organism evidence="8 9">
    <name type="scientific">Baudoinia panamericana (strain UAMH 10762)</name>
    <name type="common">Angels' share fungus</name>
    <name type="synonym">Baudoinia compniacensis (strain UAMH 10762)</name>
    <dbReference type="NCBI Taxonomy" id="717646"/>
    <lineage>
        <taxon>Eukaryota</taxon>
        <taxon>Fungi</taxon>
        <taxon>Dikarya</taxon>
        <taxon>Ascomycota</taxon>
        <taxon>Pezizomycotina</taxon>
        <taxon>Dothideomycetes</taxon>
        <taxon>Dothideomycetidae</taxon>
        <taxon>Mycosphaerellales</taxon>
        <taxon>Teratosphaeriaceae</taxon>
        <taxon>Baudoinia</taxon>
    </lineage>
</organism>
<evidence type="ECO:0000256" key="2">
    <source>
        <dbReference type="ARBA" id="ARBA00022741"/>
    </source>
</evidence>
<evidence type="ECO:0000256" key="3">
    <source>
        <dbReference type="ARBA" id="ARBA00022840"/>
    </source>
</evidence>
<dbReference type="InterPro" id="IPR044986">
    <property type="entry name" value="KIF15/KIN-12"/>
</dbReference>
<evidence type="ECO:0000256" key="4">
    <source>
        <dbReference type="ARBA" id="ARBA00023054"/>
    </source>
</evidence>
<dbReference type="GO" id="GO:0005524">
    <property type="term" value="F:ATP binding"/>
    <property type="evidence" value="ECO:0007669"/>
    <property type="project" value="UniProtKB-KW"/>
</dbReference>
<keyword evidence="2" id="KW-0547">Nucleotide-binding</keyword>
<evidence type="ECO:0000313" key="8">
    <source>
        <dbReference type="EMBL" id="EMC97860.1"/>
    </source>
</evidence>
<dbReference type="EMBL" id="KB445553">
    <property type="protein sequence ID" value="EMC97860.1"/>
    <property type="molecule type" value="Genomic_DNA"/>
</dbReference>
<feature type="coiled-coil region" evidence="6">
    <location>
        <begin position="591"/>
        <end position="859"/>
    </location>
</feature>
<dbReference type="OrthoDB" id="5332870at2759"/>
<dbReference type="Proteomes" id="UP000011761">
    <property type="component" value="Unassembled WGS sequence"/>
</dbReference>
<gene>
    <name evidence="8" type="ORF">BAUCODRAFT_406230</name>
</gene>
<proteinExistence type="predicted"/>
<feature type="compositionally biased region" description="Polar residues" evidence="7">
    <location>
        <begin position="883"/>
        <end position="893"/>
    </location>
</feature>
<reference evidence="8 9" key="1">
    <citation type="journal article" date="2012" name="PLoS Pathog.">
        <title>Diverse lifestyles and strategies of plant pathogenesis encoded in the genomes of eighteen Dothideomycetes fungi.</title>
        <authorList>
            <person name="Ohm R.A."/>
            <person name="Feau N."/>
            <person name="Henrissat B."/>
            <person name="Schoch C.L."/>
            <person name="Horwitz B.A."/>
            <person name="Barry K.W."/>
            <person name="Condon B.J."/>
            <person name="Copeland A.C."/>
            <person name="Dhillon B."/>
            <person name="Glaser F."/>
            <person name="Hesse C.N."/>
            <person name="Kosti I."/>
            <person name="LaButti K."/>
            <person name="Lindquist E.A."/>
            <person name="Lucas S."/>
            <person name="Salamov A.A."/>
            <person name="Bradshaw R.E."/>
            <person name="Ciuffetti L."/>
            <person name="Hamelin R.C."/>
            <person name="Kema G.H.J."/>
            <person name="Lawrence C."/>
            <person name="Scott J.A."/>
            <person name="Spatafora J.W."/>
            <person name="Turgeon B.G."/>
            <person name="de Wit P.J.G.M."/>
            <person name="Zhong S."/>
            <person name="Goodwin S.B."/>
            <person name="Grigoriev I.V."/>
        </authorList>
    </citation>
    <scope>NUCLEOTIDE SEQUENCE [LARGE SCALE GENOMIC DNA]</scope>
    <source>
        <strain evidence="8 9">UAMH 10762</strain>
    </source>
</reference>
<dbReference type="PANTHER" id="PTHR37739">
    <property type="entry name" value="KINESIN-LIKE PROTEIN KIN-12D"/>
    <property type="match status" value="1"/>
</dbReference>
<feature type="region of interest" description="Disordered" evidence="7">
    <location>
        <begin position="868"/>
        <end position="955"/>
    </location>
</feature>
<dbReference type="STRING" id="717646.M2NFT3"/>
<keyword evidence="1" id="KW-0493">Microtubule</keyword>
<dbReference type="KEGG" id="bcom:BAUCODRAFT_406230"/>
<keyword evidence="4 6" id="KW-0175">Coiled coil</keyword>
<keyword evidence="9" id="KW-1185">Reference proteome</keyword>
<evidence type="ECO:0000256" key="6">
    <source>
        <dbReference type="SAM" id="Coils"/>
    </source>
</evidence>
<name>M2NFT3_BAUPA</name>
<protein>
    <submittedName>
        <fullName evidence="8">Uncharacterized protein</fullName>
    </submittedName>
</protein>
<dbReference type="GeneID" id="19114006"/>
<dbReference type="OMA" id="QHIGRLM"/>
<evidence type="ECO:0000256" key="7">
    <source>
        <dbReference type="SAM" id="MobiDB-lite"/>
    </source>
</evidence>